<protein>
    <recommendedName>
        <fullName evidence="4">LysM domain-containing protein</fullName>
    </recommendedName>
</protein>
<accession>A0AAD5DRA7</accession>
<proteinExistence type="predicted"/>
<evidence type="ECO:0008006" key="4">
    <source>
        <dbReference type="Google" id="ProtNLM"/>
    </source>
</evidence>
<dbReference type="InterPro" id="IPR036779">
    <property type="entry name" value="LysM_dom_sf"/>
</dbReference>
<sequence>MLLRRALLLLALLGLFQLSTAARPLKHAPLQQGAHFLVVAQRSESLRELSERFQVDLEELQDYNQQIKGTDADAKLKPGTTVHLPGCDHSHGWDEGWDGMGWENSERRAA</sequence>
<keyword evidence="1" id="KW-0732">Signal</keyword>
<comment type="caution">
    <text evidence="2">The sequence shown here is derived from an EMBL/GenBank/DDBJ whole genome shotgun (WGS) entry which is preliminary data.</text>
</comment>
<dbReference type="Proteomes" id="UP001205105">
    <property type="component" value="Unassembled WGS sequence"/>
</dbReference>
<dbReference type="AlphaFoldDB" id="A0AAD5DRA7"/>
<keyword evidence="3" id="KW-1185">Reference proteome</keyword>
<dbReference type="EMBL" id="JADXDR010000078">
    <property type="protein sequence ID" value="KAI7840570.1"/>
    <property type="molecule type" value="Genomic_DNA"/>
</dbReference>
<name>A0AAD5DRA7_9CHLO</name>
<evidence type="ECO:0000313" key="2">
    <source>
        <dbReference type="EMBL" id="KAI7840570.1"/>
    </source>
</evidence>
<evidence type="ECO:0000313" key="3">
    <source>
        <dbReference type="Proteomes" id="UP001205105"/>
    </source>
</evidence>
<reference evidence="2" key="1">
    <citation type="submission" date="2020-11" db="EMBL/GenBank/DDBJ databases">
        <title>Chlorella ohadii genome sequencing and assembly.</title>
        <authorList>
            <person name="Murik O."/>
            <person name="Treves H."/>
            <person name="Kedem I."/>
            <person name="Shotland Y."/>
            <person name="Kaplan A."/>
        </authorList>
    </citation>
    <scope>NUCLEOTIDE SEQUENCE</scope>
    <source>
        <strain evidence="2">1</strain>
    </source>
</reference>
<organism evidence="2 3">
    <name type="scientific">Chlorella ohadii</name>
    <dbReference type="NCBI Taxonomy" id="2649997"/>
    <lineage>
        <taxon>Eukaryota</taxon>
        <taxon>Viridiplantae</taxon>
        <taxon>Chlorophyta</taxon>
        <taxon>core chlorophytes</taxon>
        <taxon>Trebouxiophyceae</taxon>
        <taxon>Chlorellales</taxon>
        <taxon>Chlorellaceae</taxon>
        <taxon>Chlorella clade</taxon>
        <taxon>Chlorella</taxon>
    </lineage>
</organism>
<evidence type="ECO:0000256" key="1">
    <source>
        <dbReference type="SAM" id="SignalP"/>
    </source>
</evidence>
<gene>
    <name evidence="2" type="ORF">COHA_005723</name>
</gene>
<feature type="signal peptide" evidence="1">
    <location>
        <begin position="1"/>
        <end position="21"/>
    </location>
</feature>
<feature type="chain" id="PRO_5042015372" description="LysM domain-containing protein" evidence="1">
    <location>
        <begin position="22"/>
        <end position="110"/>
    </location>
</feature>
<dbReference type="Gene3D" id="3.10.350.10">
    <property type="entry name" value="LysM domain"/>
    <property type="match status" value="1"/>
</dbReference>